<dbReference type="RefSeq" id="WP_344615822.1">
    <property type="nucleotide sequence ID" value="NZ_BAAARV010000056.1"/>
</dbReference>
<keyword evidence="2" id="KW-1185">Reference proteome</keyword>
<evidence type="ECO:0000313" key="2">
    <source>
        <dbReference type="Proteomes" id="UP001501444"/>
    </source>
</evidence>
<name>A0ABP5TZC9_9ACTN</name>
<accession>A0ABP5TZC9</accession>
<organism evidence="1 2">
    <name type="scientific">Dactylosporangium salmoneum</name>
    <dbReference type="NCBI Taxonomy" id="53361"/>
    <lineage>
        <taxon>Bacteria</taxon>
        <taxon>Bacillati</taxon>
        <taxon>Actinomycetota</taxon>
        <taxon>Actinomycetes</taxon>
        <taxon>Micromonosporales</taxon>
        <taxon>Micromonosporaceae</taxon>
        <taxon>Dactylosporangium</taxon>
    </lineage>
</organism>
<protein>
    <submittedName>
        <fullName evidence="1">Uncharacterized protein</fullName>
    </submittedName>
</protein>
<proteinExistence type="predicted"/>
<evidence type="ECO:0000313" key="1">
    <source>
        <dbReference type="EMBL" id="GAA2362786.1"/>
    </source>
</evidence>
<dbReference type="Proteomes" id="UP001501444">
    <property type="component" value="Unassembled WGS sequence"/>
</dbReference>
<dbReference type="EMBL" id="BAAARV010000056">
    <property type="protein sequence ID" value="GAA2362786.1"/>
    <property type="molecule type" value="Genomic_DNA"/>
</dbReference>
<sequence>MRRIETERPVVSLHWAEGEPVDLIDGAAGRSYRGRFDQVVVSPSGRYSVMYAERGTAGLLLRDGEPLRELIRAEYSAEDYDYPVAVGVLPDGREVVVHCPEEYNVLRIDDAETGRPLLSGDRRPMDVFHSRLAISPGGRHLLAAGWYWHPYGVCMVFDLRQALDDPAVLDDGGVMPIDAVDAEVESACWLDADRLVVATTLDGPRDRGVEGALGSGHIGVWSIGAGAWTHRATLDRPAGTMLPCGDRVVALFGHPRVLDPTTGKALAEWPDVDSGTKSGSYGVTHVPTPIAAVDPDGRRLAVAQSYGVAVVDLPPAG</sequence>
<dbReference type="InterPro" id="IPR011044">
    <property type="entry name" value="Quino_amine_DH_bsu"/>
</dbReference>
<reference evidence="2" key="1">
    <citation type="journal article" date="2019" name="Int. J. Syst. Evol. Microbiol.">
        <title>The Global Catalogue of Microorganisms (GCM) 10K type strain sequencing project: providing services to taxonomists for standard genome sequencing and annotation.</title>
        <authorList>
            <consortium name="The Broad Institute Genomics Platform"/>
            <consortium name="The Broad Institute Genome Sequencing Center for Infectious Disease"/>
            <person name="Wu L."/>
            <person name="Ma J."/>
        </authorList>
    </citation>
    <scope>NUCLEOTIDE SEQUENCE [LARGE SCALE GENOMIC DNA]</scope>
    <source>
        <strain evidence="2">JCM 3272</strain>
    </source>
</reference>
<gene>
    <name evidence="1" type="ORF">GCM10010170_059170</name>
</gene>
<comment type="caution">
    <text evidence="1">The sequence shown here is derived from an EMBL/GenBank/DDBJ whole genome shotgun (WGS) entry which is preliminary data.</text>
</comment>
<dbReference type="SUPFAM" id="SSF50969">
    <property type="entry name" value="YVTN repeat-like/Quinoprotein amine dehydrogenase"/>
    <property type="match status" value="1"/>
</dbReference>